<gene>
    <name evidence="2" type="ORF">PCOR1329_LOCUS84687</name>
</gene>
<proteinExistence type="predicted"/>
<feature type="compositionally biased region" description="Basic residues" evidence="1">
    <location>
        <begin position="23"/>
        <end position="36"/>
    </location>
</feature>
<dbReference type="Proteomes" id="UP001189429">
    <property type="component" value="Unassembled WGS sequence"/>
</dbReference>
<keyword evidence="3" id="KW-1185">Reference proteome</keyword>
<evidence type="ECO:0000313" key="2">
    <source>
        <dbReference type="EMBL" id="CAK0910529.1"/>
    </source>
</evidence>
<comment type="caution">
    <text evidence="2">The sequence shown here is derived from an EMBL/GenBank/DDBJ whole genome shotgun (WGS) entry which is preliminary data.</text>
</comment>
<evidence type="ECO:0000313" key="3">
    <source>
        <dbReference type="Proteomes" id="UP001189429"/>
    </source>
</evidence>
<dbReference type="InterPro" id="IPR011009">
    <property type="entry name" value="Kinase-like_dom_sf"/>
</dbReference>
<feature type="region of interest" description="Disordered" evidence="1">
    <location>
        <begin position="21"/>
        <end position="66"/>
    </location>
</feature>
<dbReference type="SUPFAM" id="SSF56112">
    <property type="entry name" value="Protein kinase-like (PK-like)"/>
    <property type="match status" value="1"/>
</dbReference>
<name>A0ABN9YCN0_9DINO</name>
<dbReference type="EMBL" id="CAUYUJ010022415">
    <property type="protein sequence ID" value="CAK0910529.1"/>
    <property type="molecule type" value="Genomic_DNA"/>
</dbReference>
<evidence type="ECO:0000256" key="1">
    <source>
        <dbReference type="SAM" id="MobiDB-lite"/>
    </source>
</evidence>
<reference evidence="2" key="1">
    <citation type="submission" date="2023-10" db="EMBL/GenBank/DDBJ databases">
        <authorList>
            <person name="Chen Y."/>
            <person name="Shah S."/>
            <person name="Dougan E. K."/>
            <person name="Thang M."/>
            <person name="Chan C."/>
        </authorList>
    </citation>
    <scope>NUCLEOTIDE SEQUENCE [LARGE SCALE GENOMIC DNA]</scope>
</reference>
<sequence length="596" mass="62981">MLEALLCTAELFGNRTVLQVGLRPRRPPSPRSRRSSLRPPTGARRSRSPRSRTSAACGAASSGPTACRAPSAGGLAAGVNEFLQADVVLAVGSTLPRALGCLGLRSLREVVGLLRHLASVAALVEWVEPPRAPSGVGAAPGDGTGAVDICDMPVDVRERYNREELVAALMATFENVHVVGNSDHGTYFLGAGARRPEDGGWARVRVRDMQIPDVPLVSEDGQRGSARELARSGFLWGGETFTKRVVAERGEVAKLTSSLLALREALFLDLFAPDFRCVPRLIGHWHRPGQLIDQRTGAGTPASGWLSSVAMELVEGQGFEEHLAGLATEGSVRDVLEAALELLECLGAREVEHGDLWAPNLLVARPPSGGRARLVAIDFGAARLRPRGGLQERFAAVAVVVVRLSMEQQPARLDPYVVQVPPGLVHPRGEDAAVALATGPPMASAQACVGSPEFLHRGLSGELTEEPQVPVTEFAAQVRARAGVVGTISGTIFADLFGRSSVGMTRSILGWVSTMASGSGAIVFSTAREHLGNYDSIIRPLAGAVLILAVFMLHMGNPKRQPARPGPTKGVDVELFGVIGKPAALDDEEASREAAK</sequence>
<accession>A0ABN9YCN0</accession>
<organism evidence="2 3">
    <name type="scientific">Prorocentrum cordatum</name>
    <dbReference type="NCBI Taxonomy" id="2364126"/>
    <lineage>
        <taxon>Eukaryota</taxon>
        <taxon>Sar</taxon>
        <taxon>Alveolata</taxon>
        <taxon>Dinophyceae</taxon>
        <taxon>Prorocentrales</taxon>
        <taxon>Prorocentraceae</taxon>
        <taxon>Prorocentrum</taxon>
    </lineage>
</organism>
<protein>
    <recommendedName>
        <fullName evidence="4">Protein kinase domain-containing protein</fullName>
    </recommendedName>
</protein>
<evidence type="ECO:0008006" key="4">
    <source>
        <dbReference type="Google" id="ProtNLM"/>
    </source>
</evidence>